<feature type="region of interest" description="Disordered" evidence="15">
    <location>
        <begin position="433"/>
        <end position="478"/>
    </location>
</feature>
<evidence type="ECO:0000256" key="12">
    <source>
        <dbReference type="ARBA" id="ARBA00047113"/>
    </source>
</evidence>
<evidence type="ECO:0000256" key="15">
    <source>
        <dbReference type="SAM" id="MobiDB-lite"/>
    </source>
</evidence>
<comment type="subunit">
    <text evidence="12">Component of the 43S pre-initiation complex (43S PIC), which is composed of the 40S ribosomal subunit, EIF1, eIF1A (EIF1AX), eIF3 complex, EIF5 and eIF2-GTP-initiator tRNA complex (eIF2 ternary complex). Interacts with EIF5; this interaction contributes to the maintenance of EIF1 within the open 43S PIC. Interacts through its C-terminal domain (CTD) with the CTD of EIF5B; from the location of the start codon by the 43S complex until the formation of the 80S complex.</text>
</comment>
<dbReference type="PROSITE" id="PS50832">
    <property type="entry name" value="S1_IF1_TYPE"/>
    <property type="match status" value="1"/>
</dbReference>
<evidence type="ECO:0000256" key="11">
    <source>
        <dbReference type="ARBA" id="ARBA00045454"/>
    </source>
</evidence>
<evidence type="ECO:0000259" key="16">
    <source>
        <dbReference type="PROSITE" id="PS50832"/>
    </source>
</evidence>
<dbReference type="GO" id="GO:0003743">
    <property type="term" value="F:translation initiation factor activity"/>
    <property type="evidence" value="ECO:0007669"/>
    <property type="project" value="UniProtKB-UniRule"/>
</dbReference>
<evidence type="ECO:0000256" key="3">
    <source>
        <dbReference type="ARBA" id="ARBA00010528"/>
    </source>
</evidence>
<protein>
    <recommendedName>
        <fullName evidence="10">Large ribosomal subunit protein uL4m</fullName>
    </recommendedName>
    <alternativeName>
        <fullName evidence="13">39S ribosomal protein L4, mitochondrial</fullName>
    </alternativeName>
    <alternativeName>
        <fullName evidence="9">Eukaryotic translation initiation factor 4C</fullName>
    </alternativeName>
</protein>
<keyword evidence="7" id="KW-0496">Mitochondrion</keyword>
<comment type="caution">
    <text evidence="19">The sequence shown here is derived from an EMBL/GenBank/DDBJ whole genome shotgun (WGS) entry which is preliminary data.</text>
</comment>
<gene>
    <name evidence="19" type="primary">MRPL4</name>
    <name evidence="17" type="ORF">T4A_1741</name>
    <name evidence="18" type="ORF">T4B_13664</name>
    <name evidence="19" type="ORF">T4C_11259</name>
</gene>
<dbReference type="Pfam" id="PF01176">
    <property type="entry name" value="eIF-1a"/>
    <property type="match status" value="1"/>
</dbReference>
<evidence type="ECO:0000256" key="13">
    <source>
        <dbReference type="ARBA" id="ARBA00082711"/>
    </source>
</evidence>
<dbReference type="EMBL" id="JYDR01000007">
    <property type="protein sequence ID" value="KRY77392.1"/>
    <property type="molecule type" value="Genomic_DNA"/>
</dbReference>
<dbReference type="EMBL" id="JYDV01000005">
    <property type="protein sequence ID" value="KRZ44788.1"/>
    <property type="molecule type" value="Genomic_DNA"/>
</dbReference>
<dbReference type="Gene3D" id="3.40.1370.10">
    <property type="match status" value="1"/>
</dbReference>
<evidence type="ECO:0000256" key="8">
    <source>
        <dbReference type="ARBA" id="ARBA00023274"/>
    </source>
</evidence>
<name>A0A0V1KC59_TRIPS</name>
<dbReference type="GO" id="GO:1990904">
    <property type="term" value="C:ribonucleoprotein complex"/>
    <property type="evidence" value="ECO:0007669"/>
    <property type="project" value="UniProtKB-KW"/>
</dbReference>
<evidence type="ECO:0000256" key="10">
    <source>
        <dbReference type="ARBA" id="ARBA00040565"/>
    </source>
</evidence>
<evidence type="ECO:0000313" key="22">
    <source>
        <dbReference type="Proteomes" id="UP000054826"/>
    </source>
</evidence>
<feature type="compositionally biased region" description="Acidic residues" evidence="15">
    <location>
        <begin position="460"/>
        <end position="478"/>
    </location>
</feature>
<comment type="subcellular location">
    <subcellularLocation>
        <location evidence="1">Mitochondrion</location>
    </subcellularLocation>
</comment>
<keyword evidence="5 14" id="KW-0648">Protein biosynthesis</keyword>
<dbReference type="InterPro" id="IPR006196">
    <property type="entry name" value="RNA-binding_domain_S1_IF1"/>
</dbReference>
<feature type="domain" description="S1-like" evidence="16">
    <location>
        <begin position="343"/>
        <end position="417"/>
    </location>
</feature>
<dbReference type="Proteomes" id="UP000054632">
    <property type="component" value="Unassembled WGS sequence"/>
</dbReference>
<dbReference type="InterPro" id="IPR012340">
    <property type="entry name" value="NA-bd_OB-fold"/>
</dbReference>
<accession>A0A0V1KC59</accession>
<dbReference type="EMBL" id="JYDS01000057">
    <property type="protein sequence ID" value="KRZ28472.1"/>
    <property type="molecule type" value="Genomic_DNA"/>
</dbReference>
<proteinExistence type="inferred from homology"/>
<comment type="similarity">
    <text evidence="3">Belongs to the universal ribosomal protein uL4 family.</text>
</comment>
<dbReference type="AlphaFoldDB" id="A0A0V1KC59"/>
<evidence type="ECO:0000313" key="17">
    <source>
        <dbReference type="EMBL" id="KRY77392.1"/>
    </source>
</evidence>
<keyword evidence="21" id="KW-1185">Reference proteome</keyword>
<dbReference type="Proteomes" id="UP000054805">
    <property type="component" value="Unassembled WGS sequence"/>
</dbReference>
<dbReference type="CDD" id="cd05793">
    <property type="entry name" value="S1_IF1A"/>
    <property type="match status" value="1"/>
</dbReference>
<evidence type="ECO:0000256" key="2">
    <source>
        <dbReference type="ARBA" id="ARBA00007392"/>
    </source>
</evidence>
<dbReference type="InterPro" id="IPR001253">
    <property type="entry name" value="TIF_eIF-1A"/>
</dbReference>
<dbReference type="GO" id="GO:0003723">
    <property type="term" value="F:RNA binding"/>
    <property type="evidence" value="ECO:0007669"/>
    <property type="project" value="InterPro"/>
</dbReference>
<keyword evidence="8" id="KW-0687">Ribonucleoprotein</keyword>
<reference evidence="20 21" key="1">
    <citation type="submission" date="2015-01" db="EMBL/GenBank/DDBJ databases">
        <title>Evolution of Trichinella species and genotypes.</title>
        <authorList>
            <person name="Korhonen P.K."/>
            <person name="Edoardo P."/>
            <person name="Giuseppe L.R."/>
            <person name="Gasser R.B."/>
        </authorList>
    </citation>
    <scope>NUCLEOTIDE SEQUENCE [LARGE SCALE GENOMIC DNA]</scope>
    <source>
        <strain evidence="17">ISS13</strain>
        <strain evidence="19">ISS176</strain>
        <strain evidence="18">ISS588</strain>
    </source>
</reference>
<evidence type="ECO:0000256" key="6">
    <source>
        <dbReference type="ARBA" id="ARBA00022980"/>
    </source>
</evidence>
<dbReference type="SUPFAM" id="SSF52166">
    <property type="entry name" value="Ribosomal protein L4"/>
    <property type="match status" value="1"/>
</dbReference>
<evidence type="ECO:0000256" key="7">
    <source>
        <dbReference type="ARBA" id="ARBA00023128"/>
    </source>
</evidence>
<dbReference type="GO" id="GO:0003735">
    <property type="term" value="F:structural constituent of ribosome"/>
    <property type="evidence" value="ECO:0007669"/>
    <property type="project" value="InterPro"/>
</dbReference>
<dbReference type="HAMAP" id="MF_00216">
    <property type="entry name" value="aIF_1A"/>
    <property type="match status" value="1"/>
</dbReference>
<dbReference type="Gene3D" id="2.40.50.140">
    <property type="entry name" value="Nucleic acid-binding proteins"/>
    <property type="match status" value="1"/>
</dbReference>
<evidence type="ECO:0000256" key="14">
    <source>
        <dbReference type="PROSITE-ProRule" id="PRU00181"/>
    </source>
</evidence>
<dbReference type="GO" id="GO:0005840">
    <property type="term" value="C:ribosome"/>
    <property type="evidence" value="ECO:0007669"/>
    <property type="project" value="UniProtKB-KW"/>
</dbReference>
<organism evidence="19 22">
    <name type="scientific">Trichinella pseudospiralis</name>
    <name type="common">Parasitic roundworm</name>
    <dbReference type="NCBI Taxonomy" id="6337"/>
    <lineage>
        <taxon>Eukaryota</taxon>
        <taxon>Metazoa</taxon>
        <taxon>Ecdysozoa</taxon>
        <taxon>Nematoda</taxon>
        <taxon>Enoplea</taxon>
        <taxon>Dorylaimia</taxon>
        <taxon>Trichinellida</taxon>
        <taxon>Trichinellidae</taxon>
        <taxon>Trichinella</taxon>
    </lineage>
</organism>
<keyword evidence="6 19" id="KW-0689">Ribosomal protein</keyword>
<evidence type="ECO:0000313" key="19">
    <source>
        <dbReference type="EMBL" id="KRZ44788.1"/>
    </source>
</evidence>
<sequence>MWKIGFYLLSQKHLMCKNIFCFPNWVFMSSTNLLPNSLQSLAEWRVDKKNKFCIQPEAWLTSLNKVEETRVDLIPLNPTIFRVFPRIDILHQNIVWQLNYRSVSFIKALTRAEMPGGGRKPWPQKGTGRARHGSIRSPIWIRGGISHGARGPRTRFYMLPDSIRLQGLCVALTIKHIQDDLVIVDSFDSLPSGEPKYLEELAECRNWGFSVLFVDMNDTAPVNLFMATSENVAFNIIPAYGLNCFSMLKHETLVLSKDALIYLQKRILAQLYRAESLQKKYKYMDNKEILMAEGEHDEDEFMTPFEMHCVLPEFQFCAVINIKVNKGKGGKNRRRGKNENDAEKRELIFKEDGQEYAQVMKMLGNNRLQAFCFDGVVRMCHIRGKLRKKVWINAGDIILIGLRDFQDKKADVILKYNSDEARNLKTYGELPETAKINEGGGDDEDFGIEFGDTGQQAFSDAEEEPEEDSTEESEEDEP</sequence>
<evidence type="ECO:0000256" key="9">
    <source>
        <dbReference type="ARBA" id="ARBA00032507"/>
    </source>
</evidence>
<evidence type="ECO:0000313" key="21">
    <source>
        <dbReference type="Proteomes" id="UP000054805"/>
    </source>
</evidence>
<comment type="similarity">
    <text evidence="2">Belongs to the eIF-1A family.</text>
</comment>
<dbReference type="Proteomes" id="UP000054826">
    <property type="component" value="Unassembled WGS sequence"/>
</dbReference>
<dbReference type="FunFam" id="3.40.1370.10:FF:000005">
    <property type="entry name" value="39S ribosomal protein L4, mitochondrial"/>
    <property type="match status" value="1"/>
</dbReference>
<evidence type="ECO:0000256" key="4">
    <source>
        <dbReference type="ARBA" id="ARBA00022540"/>
    </source>
</evidence>
<dbReference type="InterPro" id="IPR018104">
    <property type="entry name" value="TIF_eIF-1A_CS"/>
</dbReference>
<dbReference type="Pfam" id="PF00573">
    <property type="entry name" value="Ribosomal_L4"/>
    <property type="match status" value="1"/>
</dbReference>
<dbReference type="PANTHER" id="PTHR10746:SF6">
    <property type="entry name" value="LARGE RIBOSOMAL SUBUNIT PROTEIN UL4M"/>
    <property type="match status" value="1"/>
</dbReference>
<dbReference type="NCBIfam" id="TIGR00523">
    <property type="entry name" value="eIF-1A"/>
    <property type="match status" value="1"/>
</dbReference>
<dbReference type="GO" id="GO:0005743">
    <property type="term" value="C:mitochondrial inner membrane"/>
    <property type="evidence" value="ECO:0007669"/>
    <property type="project" value="UniProtKB-ARBA"/>
</dbReference>
<evidence type="ECO:0000256" key="1">
    <source>
        <dbReference type="ARBA" id="ARBA00004173"/>
    </source>
</evidence>
<dbReference type="PROSITE" id="PS01262">
    <property type="entry name" value="IF1A"/>
    <property type="match status" value="1"/>
</dbReference>
<dbReference type="InterPro" id="IPR023574">
    <property type="entry name" value="Ribosomal_uL4_dom_sf"/>
</dbReference>
<comment type="function">
    <text evidence="11">Component of the 43S pre-initiation complex (43S PIC), which binds to the mRNA cap-proximal region, scans mRNA 5'-untranslated region, and locates the initiation codon. This protein enhances formation of the cap-proximal complex. Together with EIF1, facilitates scanning, start codon recognition, promotion of the assembly of 48S complex at the initiation codon (43S PIC becomes 48S PIC after the start codon is reached), and dissociation of aberrant complexes. After start codon location, together with EIF5B orients the initiator methionine-tRNA in a conformation that allows 60S ribosomal subunit joining to form the 80S initiation complex. Is released after 80S initiation complex formation, just after GTP hydrolysis by EIF5B, and before release of EIF5B. Its globular part is located in the A site of the 40S ribosomal subunit. Its interaction with EIF5 during scanning contribute to the maintenance of EIF1 within the open 43S PIC. In contrast to yeast orthologs, does not bind EIF1.</text>
</comment>
<evidence type="ECO:0000256" key="5">
    <source>
        <dbReference type="ARBA" id="ARBA00022917"/>
    </source>
</evidence>
<dbReference type="InterPro" id="IPR002136">
    <property type="entry name" value="Ribosomal_uL4"/>
</dbReference>
<dbReference type="InterPro" id="IPR013005">
    <property type="entry name" value="Ribosomal_uL4-like"/>
</dbReference>
<keyword evidence="4 14" id="KW-0396">Initiation factor</keyword>
<evidence type="ECO:0000313" key="20">
    <source>
        <dbReference type="Proteomes" id="UP000054632"/>
    </source>
</evidence>
<dbReference type="SMART" id="SM00652">
    <property type="entry name" value="eIF1a"/>
    <property type="match status" value="1"/>
</dbReference>
<dbReference type="SUPFAM" id="SSF50249">
    <property type="entry name" value="Nucleic acid-binding proteins"/>
    <property type="match status" value="1"/>
</dbReference>
<dbReference type="PANTHER" id="PTHR10746">
    <property type="entry name" value="50S RIBOSOMAL PROTEIN L4"/>
    <property type="match status" value="1"/>
</dbReference>
<evidence type="ECO:0000313" key="18">
    <source>
        <dbReference type="EMBL" id="KRZ28472.1"/>
    </source>
</evidence>